<accession>L5LW39</accession>
<evidence type="ECO:0000256" key="8">
    <source>
        <dbReference type="ARBA" id="ARBA00055454"/>
    </source>
</evidence>
<dbReference type="Pfam" id="PF00789">
    <property type="entry name" value="UBX"/>
    <property type="match status" value="1"/>
</dbReference>
<sequence>MAAPEEQDLTQEQTEKLLQFQVAASTRRSTCRRGLGSGPPEEPRTLLKLGARFADQQAAPSPQTPTAPLPRACLWPAFQRRQLPDSPPPLQLPWGLLGAPVFRHPSQIGSSPPSDSIYRGCLIPTVGLASFRACVGRPGGGRAGLAPALKVWEDPALFGNKCNIISVISGPGRGVVPSARSRTHVRDRAEEGGNLQESAFFERGCGAQNLGLNEPLCLSWRVRGEETPRDLTGIESMDQCRHTLEQHNWNIEAAVQDRLNEQEGVPSVFNPPPSRPLQGLLGWGYYLIMLPFRFTYYTILDIFRFALRFIRPDPRSRVTDPVGDIVSFMHSFEEKYGRAHPVFYQGTYSQALNDAKRELRFLLVYLHGDDHQDSDEFCRNTLCAPEVISLINTRMLFWACSTNKPEGYRVSQALRENTYPFLAMIMLKDRRMTVVGRLEGLIQPDDLINQLTFIIDANQTYLVSERLEREERNQTQVLRQQQDEAYLASLRADQEKERKKREERERKRRKEEEVKQQKLAEERRRQNLQEEKERKLERLPPEPSPDDPESVKIIFKLPNDSRVERRFHFSQSLTVIHDFLFSLKESPEKFQIEANFPRRVLPCIPSEEWPNPPTLQEAGLSHTEVLFVQDLTDE</sequence>
<keyword evidence="5" id="KW-0551">Lipid droplet</keyword>
<dbReference type="AlphaFoldDB" id="L5LW39"/>
<dbReference type="EMBL" id="KB107226">
    <property type="protein sequence ID" value="ELK30277.1"/>
    <property type="molecule type" value="Genomic_DNA"/>
</dbReference>
<feature type="domain" description="UBX" evidence="12">
    <location>
        <begin position="546"/>
        <end position="628"/>
    </location>
</feature>
<dbReference type="SUPFAM" id="SSF52833">
    <property type="entry name" value="Thioredoxin-like"/>
    <property type="match status" value="1"/>
</dbReference>
<dbReference type="SUPFAM" id="SSF54236">
    <property type="entry name" value="Ubiquitin-like"/>
    <property type="match status" value="1"/>
</dbReference>
<dbReference type="InterPro" id="IPR001012">
    <property type="entry name" value="UBX_dom"/>
</dbReference>
<dbReference type="InterPro" id="IPR029071">
    <property type="entry name" value="Ubiquitin-like_domsf"/>
</dbReference>
<dbReference type="SMART" id="SM00594">
    <property type="entry name" value="UAS"/>
    <property type="match status" value="1"/>
</dbReference>
<dbReference type="FunFam" id="3.40.30.10:FF:000066">
    <property type="entry name" value="FAS-associated factor 2 isoform X2"/>
    <property type="match status" value="1"/>
</dbReference>
<evidence type="ECO:0000256" key="7">
    <source>
        <dbReference type="ARBA" id="ARBA00023054"/>
    </source>
</evidence>
<dbReference type="Gene3D" id="3.40.30.10">
    <property type="entry name" value="Glutaredoxin"/>
    <property type="match status" value="1"/>
</dbReference>
<evidence type="ECO:0000256" key="10">
    <source>
        <dbReference type="ARBA" id="ARBA00075808"/>
    </source>
</evidence>
<evidence type="ECO:0000313" key="13">
    <source>
        <dbReference type="EMBL" id="ELK30277.1"/>
    </source>
</evidence>
<dbReference type="GO" id="GO:0005783">
    <property type="term" value="C:endoplasmic reticulum"/>
    <property type="evidence" value="ECO:0007669"/>
    <property type="project" value="UniProtKB-SubCell"/>
</dbReference>
<dbReference type="InterPro" id="IPR050730">
    <property type="entry name" value="UBX_domain-protein"/>
</dbReference>
<protein>
    <recommendedName>
        <fullName evidence="9">FAS-associated factor 2</fullName>
    </recommendedName>
    <alternativeName>
        <fullName evidence="10">UBX domain-containing protein 8</fullName>
    </alternativeName>
</protein>
<evidence type="ECO:0000259" key="12">
    <source>
        <dbReference type="PROSITE" id="PS50033"/>
    </source>
</evidence>
<dbReference type="FunFam" id="3.10.20.90:FF:000101">
    <property type="entry name" value="FAS-associated factor 2 isoform X2"/>
    <property type="match status" value="1"/>
</dbReference>
<dbReference type="PANTHER" id="PTHR23322:SF1">
    <property type="entry name" value="FAS-ASSOCIATED FACTOR 2"/>
    <property type="match status" value="1"/>
</dbReference>
<dbReference type="Pfam" id="PF22566">
    <property type="entry name" value="UBA_8"/>
    <property type="match status" value="1"/>
</dbReference>
<evidence type="ECO:0000256" key="9">
    <source>
        <dbReference type="ARBA" id="ARBA00071301"/>
    </source>
</evidence>
<keyword evidence="7" id="KW-0175">Coiled coil</keyword>
<name>L5LW39_MYODS</name>
<dbReference type="InterPro" id="IPR054109">
    <property type="entry name" value="UBA_8"/>
</dbReference>
<dbReference type="Proteomes" id="UP000010556">
    <property type="component" value="Unassembled WGS sequence"/>
</dbReference>
<evidence type="ECO:0000256" key="2">
    <source>
        <dbReference type="ARBA" id="ARBA00004496"/>
    </source>
</evidence>
<feature type="compositionally biased region" description="Basic and acidic residues" evidence="11">
    <location>
        <begin position="492"/>
        <end position="540"/>
    </location>
</feature>
<evidence type="ECO:0000256" key="5">
    <source>
        <dbReference type="ARBA" id="ARBA00022677"/>
    </source>
</evidence>
<gene>
    <name evidence="13" type="ORF">MDA_GLEAN10010465</name>
</gene>
<dbReference type="eggNOG" id="KOG1363">
    <property type="taxonomic scope" value="Eukaryota"/>
</dbReference>
<reference evidence="14" key="1">
    <citation type="journal article" date="2013" name="Science">
        <title>Comparative analysis of bat genomes provides insight into the evolution of flight and immunity.</title>
        <authorList>
            <person name="Zhang G."/>
            <person name="Cowled C."/>
            <person name="Shi Z."/>
            <person name="Huang Z."/>
            <person name="Bishop-Lilly K.A."/>
            <person name="Fang X."/>
            <person name="Wynne J.W."/>
            <person name="Xiong Z."/>
            <person name="Baker M.L."/>
            <person name="Zhao W."/>
            <person name="Tachedjian M."/>
            <person name="Zhu Y."/>
            <person name="Zhou P."/>
            <person name="Jiang X."/>
            <person name="Ng J."/>
            <person name="Yang L."/>
            <person name="Wu L."/>
            <person name="Xiao J."/>
            <person name="Feng Y."/>
            <person name="Chen Y."/>
            <person name="Sun X."/>
            <person name="Zhang Y."/>
            <person name="Marsh G.A."/>
            <person name="Crameri G."/>
            <person name="Broder C.C."/>
            <person name="Frey K.G."/>
            <person name="Wang L.F."/>
            <person name="Wang J."/>
        </authorList>
    </citation>
    <scope>NUCLEOTIDE SEQUENCE [LARGE SCALE GENOMIC DNA]</scope>
</reference>
<dbReference type="PANTHER" id="PTHR23322">
    <property type="entry name" value="FAS-ASSOCIATED PROTEIN"/>
    <property type="match status" value="1"/>
</dbReference>
<comment type="function">
    <text evidence="8">Plays an important role in endoplasmic reticulum-associated degradation (ERAD) that mediates ubiquitin-dependent degradation of misfolded endoplasmic reticulum proteins. By controlling the steady-state expression of the IGF1R receptor, indirectly regulates the insulin-like growth factor receptor signaling pathway. Involved in inhibition of lipid droplet degradation by binding to phospholipase PNPL2 and inhibiting its activity by promoting dissociation of PNPL2 from its endogenous activator, ABHD5 which inhibits the rate of triacylglycerol hydrolysis. Involved in stress granule disassembly: associates with ubiquitinated G3BP1 in response to heat shock, thereby promoting interaction between ubiquitinated G3BP1 and VCP, followed by G3BP1 extraction from stress granules and stress granule disassembly.</text>
</comment>
<keyword evidence="4" id="KW-0963">Cytoplasm</keyword>
<dbReference type="Gene3D" id="1.10.8.10">
    <property type="entry name" value="DNA helicase RuvA subunit, C-terminal domain"/>
    <property type="match status" value="1"/>
</dbReference>
<keyword evidence="6" id="KW-0256">Endoplasmic reticulum</keyword>
<keyword evidence="14" id="KW-1185">Reference proteome</keyword>
<dbReference type="GO" id="GO:0036503">
    <property type="term" value="P:ERAD pathway"/>
    <property type="evidence" value="ECO:0007669"/>
    <property type="project" value="TreeGrafter"/>
</dbReference>
<evidence type="ECO:0000256" key="4">
    <source>
        <dbReference type="ARBA" id="ARBA00022490"/>
    </source>
</evidence>
<organism evidence="13 14">
    <name type="scientific">Myotis davidii</name>
    <name type="common">David's myotis</name>
    <dbReference type="NCBI Taxonomy" id="225400"/>
    <lineage>
        <taxon>Eukaryota</taxon>
        <taxon>Metazoa</taxon>
        <taxon>Chordata</taxon>
        <taxon>Craniata</taxon>
        <taxon>Vertebrata</taxon>
        <taxon>Euteleostomi</taxon>
        <taxon>Mammalia</taxon>
        <taxon>Eutheria</taxon>
        <taxon>Laurasiatheria</taxon>
        <taxon>Chiroptera</taxon>
        <taxon>Yangochiroptera</taxon>
        <taxon>Vespertilionidae</taxon>
        <taxon>Myotis</taxon>
    </lineage>
</organism>
<evidence type="ECO:0000256" key="3">
    <source>
        <dbReference type="ARBA" id="ARBA00004502"/>
    </source>
</evidence>
<evidence type="ECO:0000256" key="6">
    <source>
        <dbReference type="ARBA" id="ARBA00022824"/>
    </source>
</evidence>
<dbReference type="GO" id="GO:0043130">
    <property type="term" value="F:ubiquitin binding"/>
    <property type="evidence" value="ECO:0007669"/>
    <property type="project" value="TreeGrafter"/>
</dbReference>
<dbReference type="InterPro" id="IPR036249">
    <property type="entry name" value="Thioredoxin-like_sf"/>
</dbReference>
<dbReference type="InterPro" id="IPR006577">
    <property type="entry name" value="UAS"/>
</dbReference>
<evidence type="ECO:0000256" key="11">
    <source>
        <dbReference type="SAM" id="MobiDB-lite"/>
    </source>
</evidence>
<dbReference type="Gene3D" id="3.10.20.90">
    <property type="entry name" value="Phosphatidylinositol 3-kinase Catalytic Subunit, Chain A, domain 1"/>
    <property type="match status" value="1"/>
</dbReference>
<dbReference type="PROSITE" id="PS50033">
    <property type="entry name" value="UBX"/>
    <property type="match status" value="1"/>
</dbReference>
<comment type="subcellular location">
    <subcellularLocation>
        <location evidence="2">Cytoplasm</location>
    </subcellularLocation>
    <subcellularLocation>
        <location evidence="1">Endoplasmic reticulum</location>
    </subcellularLocation>
    <subcellularLocation>
        <location evidence="3">Lipid droplet</location>
    </subcellularLocation>
</comment>
<dbReference type="Pfam" id="PF21021">
    <property type="entry name" value="FAF1"/>
    <property type="match status" value="1"/>
</dbReference>
<dbReference type="InterPro" id="IPR049483">
    <property type="entry name" value="FAF1_2-like_UAS"/>
</dbReference>
<dbReference type="CDD" id="cd02991">
    <property type="entry name" value="UAS_ETEA"/>
    <property type="match status" value="1"/>
</dbReference>
<evidence type="ECO:0000256" key="1">
    <source>
        <dbReference type="ARBA" id="ARBA00004240"/>
    </source>
</evidence>
<dbReference type="CDD" id="cd16120">
    <property type="entry name" value="UBX_UBXN3B"/>
    <property type="match status" value="1"/>
</dbReference>
<feature type="region of interest" description="Disordered" evidence="11">
    <location>
        <begin position="488"/>
        <end position="550"/>
    </location>
</feature>
<proteinExistence type="predicted"/>
<feature type="region of interest" description="Disordered" evidence="11">
    <location>
        <begin position="25"/>
        <end position="44"/>
    </location>
</feature>
<dbReference type="GO" id="GO:0005811">
    <property type="term" value="C:lipid droplet"/>
    <property type="evidence" value="ECO:0007669"/>
    <property type="project" value="UniProtKB-SubCell"/>
</dbReference>
<evidence type="ECO:0000313" key="14">
    <source>
        <dbReference type="Proteomes" id="UP000010556"/>
    </source>
</evidence>